<dbReference type="SUPFAM" id="SSF52540">
    <property type="entry name" value="P-loop containing nucleoside triphosphate hydrolases"/>
    <property type="match status" value="1"/>
</dbReference>
<feature type="domain" description="CobW/HypB/UreG nucleotide-binding" evidence="1">
    <location>
        <begin position="4"/>
        <end position="181"/>
    </location>
</feature>
<dbReference type="InterPro" id="IPR003495">
    <property type="entry name" value="CobW/HypB/UreG_nucleotide-bd"/>
</dbReference>
<dbReference type="Gene3D" id="3.40.50.300">
    <property type="entry name" value="P-loop containing nucleotide triphosphate hydrolases"/>
    <property type="match status" value="1"/>
</dbReference>
<organism evidence="2">
    <name type="scientific">hydrothermal vent metagenome</name>
    <dbReference type="NCBI Taxonomy" id="652676"/>
    <lineage>
        <taxon>unclassified sequences</taxon>
        <taxon>metagenomes</taxon>
        <taxon>ecological metagenomes</taxon>
    </lineage>
</organism>
<dbReference type="AlphaFoldDB" id="A0A3B1CJ36"/>
<dbReference type="InterPro" id="IPR027417">
    <property type="entry name" value="P-loop_NTPase"/>
</dbReference>
<reference evidence="2" key="1">
    <citation type="submission" date="2018-06" db="EMBL/GenBank/DDBJ databases">
        <authorList>
            <person name="Zhirakovskaya E."/>
        </authorList>
    </citation>
    <scope>NUCLEOTIDE SEQUENCE</scope>
</reference>
<dbReference type="PANTHER" id="PTHR13748">
    <property type="entry name" value="COBW-RELATED"/>
    <property type="match status" value="1"/>
</dbReference>
<dbReference type="InterPro" id="IPR051316">
    <property type="entry name" value="Zinc-reg_GTPase_activator"/>
</dbReference>
<dbReference type="GO" id="GO:0005737">
    <property type="term" value="C:cytoplasm"/>
    <property type="evidence" value="ECO:0007669"/>
    <property type="project" value="TreeGrafter"/>
</dbReference>
<dbReference type="Pfam" id="PF02492">
    <property type="entry name" value="cobW"/>
    <property type="match status" value="1"/>
</dbReference>
<name>A0A3B1CJ36_9ZZZZ</name>
<gene>
    <name evidence="2" type="ORF">MNBD_NITROSPINAE03-404</name>
</gene>
<proteinExistence type="predicted"/>
<accession>A0A3B1CJ36</accession>
<protein>
    <recommendedName>
        <fullName evidence="1">CobW/HypB/UreG nucleotide-binding domain-containing protein</fullName>
    </recommendedName>
</protein>
<evidence type="ECO:0000313" key="2">
    <source>
        <dbReference type="EMBL" id="VAX16777.1"/>
    </source>
</evidence>
<dbReference type="PANTHER" id="PTHR13748:SF62">
    <property type="entry name" value="COBW DOMAIN-CONTAINING PROTEIN"/>
    <property type="match status" value="1"/>
</dbReference>
<dbReference type="EMBL" id="UOGB01000066">
    <property type="protein sequence ID" value="VAX16777.1"/>
    <property type="molecule type" value="Genomic_DNA"/>
</dbReference>
<sequence length="205" mass="21586">MKLVQIAGYLGSGKTTLILALVRIIAGKGQKVAILVNDIGEVPVDGKVMEEFGLTVKDIGGGCICCQVAGNLRSTLKTLAREIDPDMVIIEPTGMAVPGAVKEVAGYVRSTVDISFGPTIVLFDTTRAGKLLTYETLERLVTTQLKGADIIALSKVDAIENAEVDSARQAVSKFNPNAEIIRLSTISGEGLDDLAEAALNVTINT</sequence>
<evidence type="ECO:0000259" key="1">
    <source>
        <dbReference type="Pfam" id="PF02492"/>
    </source>
</evidence>